<feature type="region of interest" description="Disordered" evidence="1">
    <location>
        <begin position="691"/>
        <end position="712"/>
    </location>
</feature>
<reference evidence="2 3" key="1">
    <citation type="submission" date="2018-07" db="EMBL/GenBank/DDBJ databases">
        <title>The complete nuclear genome of the prasinophyte Chloropicon primus (CCMP1205).</title>
        <authorList>
            <person name="Pombert J.-F."/>
            <person name="Otis C."/>
            <person name="Turmel M."/>
            <person name="Lemieux C."/>
        </authorList>
    </citation>
    <scope>NUCLEOTIDE SEQUENCE [LARGE SCALE GENOMIC DNA]</scope>
    <source>
        <strain evidence="2 3">CCMP1205</strain>
    </source>
</reference>
<keyword evidence="3" id="KW-1185">Reference proteome</keyword>
<proteinExistence type="predicted"/>
<name>A0A5B8N0R5_9CHLO</name>
<feature type="compositionally biased region" description="Low complexity" evidence="1">
    <location>
        <begin position="17"/>
        <end position="30"/>
    </location>
</feature>
<organism evidence="2 3">
    <name type="scientific">Chloropicon primus</name>
    <dbReference type="NCBI Taxonomy" id="1764295"/>
    <lineage>
        <taxon>Eukaryota</taxon>
        <taxon>Viridiplantae</taxon>
        <taxon>Chlorophyta</taxon>
        <taxon>Chloropicophyceae</taxon>
        <taxon>Chloropicales</taxon>
        <taxon>Chloropicaceae</taxon>
        <taxon>Chloropicon</taxon>
    </lineage>
</organism>
<evidence type="ECO:0000313" key="3">
    <source>
        <dbReference type="Proteomes" id="UP000316726"/>
    </source>
</evidence>
<accession>A0A5B8N0R5</accession>
<dbReference type="PANTHER" id="PTHR15319">
    <property type="entry name" value="TATA BOX-BINDING PROTEIN ASSOCIATED FACTOR RNA POLYMERASE I SUBUNIT C"/>
    <property type="match status" value="1"/>
</dbReference>
<dbReference type="EMBL" id="CP031050">
    <property type="protein sequence ID" value="QDZ25505.1"/>
    <property type="molecule type" value="Genomic_DNA"/>
</dbReference>
<dbReference type="AlphaFoldDB" id="A0A5B8N0R5"/>
<dbReference type="GO" id="GO:0001164">
    <property type="term" value="F:RNA polymerase I core promoter sequence-specific DNA binding"/>
    <property type="evidence" value="ECO:0007669"/>
    <property type="project" value="TreeGrafter"/>
</dbReference>
<dbReference type="InterPro" id="IPR038801">
    <property type="entry name" value="TAF1C"/>
</dbReference>
<evidence type="ECO:0000313" key="2">
    <source>
        <dbReference type="EMBL" id="QDZ25505.1"/>
    </source>
</evidence>
<dbReference type="Proteomes" id="UP000316726">
    <property type="component" value="Chromosome 17"/>
</dbReference>
<sequence>MRREWSLKNERGRRGGSRSSGSGSSSSSRSHGGNSILPDNWGDGVPVVDVGSTAAQWPKVCAEEHHKVEYTCLRGSLGCFRYEVGKPEAKFLVREYLDEDVRSRFRNTTLTERQGLKVAANKSRLKQVKYISRRLMLSQDFIPKSIVEDVSGDSVAPYGNRLEVAPVDAGGLSCEPGGSSGLLAFYPRGQHSRVLGASLVNMGGGRHREESEGLSGNDSRGTRDATLDMGMTIHQVQVYDYRRRFGETRSLMYAARTASHLYCGRVKFSSTAGESSSSSNLSLELRNCFSFAMKSSLLSHVCLSPHWPEISFGTCCGKVCSVDLEAVRSDARTNGVRNAVAGTVQLRSNGPVYQAYGLHPRTLVCCSESSVLCTDLRSPGSDRMYRHKKCKYSGVERMSSESGLSPYFAALSDQGIHLFDERYMQPLRIWAAPKGSYLLSSALKPLSVVDPSLRGEAGLLVASGDDLADSVCYPFSAREEESSSSEECVVSPLLDVPTVSAHGPGLRLGHSSSNTCTAMDSVRLLDFFDSVRHGDSSPLRATSLGRDSPDPKVCIGLKVLSTREEDRFLLCSLSSDFGITISSATLRKETDLYPEEEKDALHCRPNVAALEVAGGEGSECPDEETELLTLEKAYDHVSDVSAYEDLGELTRRVAGFRYQVSQRYPPTAYEILHDNPTGPRDDAELLQSQQQAGVLGDHHHSQLKGRYGGSESRISPVHPAVDVLSTVLKLDEDAFFGTAASAPAQTKAERESVQQILSKSWDQGW</sequence>
<feature type="region of interest" description="Disordered" evidence="1">
    <location>
        <begin position="1"/>
        <end position="41"/>
    </location>
</feature>
<dbReference type="GO" id="GO:0001650">
    <property type="term" value="C:fibrillar center"/>
    <property type="evidence" value="ECO:0007669"/>
    <property type="project" value="TreeGrafter"/>
</dbReference>
<feature type="compositionally biased region" description="Basic and acidic residues" evidence="1">
    <location>
        <begin position="1"/>
        <end position="13"/>
    </location>
</feature>
<evidence type="ECO:0000256" key="1">
    <source>
        <dbReference type="SAM" id="MobiDB-lite"/>
    </source>
</evidence>
<gene>
    <name evidence="2" type="ORF">A3770_17p80230</name>
</gene>
<dbReference type="PANTHER" id="PTHR15319:SF1">
    <property type="entry name" value="TATA BOX-BINDING PROTEIN-ASSOCIATED FACTOR RNA POLYMERASE I SUBUNIT C"/>
    <property type="match status" value="1"/>
</dbReference>
<protein>
    <submittedName>
        <fullName evidence="2">Uncharacterized protein</fullName>
    </submittedName>
</protein>